<dbReference type="Proteomes" id="UP000321408">
    <property type="component" value="Chromosome"/>
</dbReference>
<dbReference type="AlphaFoldDB" id="A0A5B9DFN1"/>
<evidence type="ECO:0000256" key="2">
    <source>
        <dbReference type="RuleBase" id="RU000363"/>
    </source>
</evidence>
<dbReference type="OrthoDB" id="7442at2157"/>
<dbReference type="PRINTS" id="PR00081">
    <property type="entry name" value="GDHRDH"/>
</dbReference>
<name>A0A5B9DFN1_9ARCH</name>
<organism evidence="3 4">
    <name type="scientific">Promethearchaeum syntrophicum</name>
    <dbReference type="NCBI Taxonomy" id="2594042"/>
    <lineage>
        <taxon>Archaea</taxon>
        <taxon>Promethearchaeati</taxon>
        <taxon>Promethearchaeota</taxon>
        <taxon>Promethearchaeia</taxon>
        <taxon>Promethearchaeales</taxon>
        <taxon>Promethearchaeaceae</taxon>
        <taxon>Promethearchaeum</taxon>
    </lineage>
</organism>
<comment type="similarity">
    <text evidence="1 2">Belongs to the short-chain dehydrogenases/reductases (SDR) family.</text>
</comment>
<reference evidence="3 4" key="2">
    <citation type="journal article" date="2024" name="Int. J. Syst. Evol. Microbiol.">
        <title>Promethearchaeum syntrophicum gen. nov., sp. nov., an anaerobic, obligately syntrophic archaeon, the first isolate of the lineage 'Asgard' archaea, and proposal of the new archaeal phylum Promethearchaeota phyl. nov. and kingdom Promethearchaeati regn. nov.</title>
        <authorList>
            <person name="Imachi H."/>
            <person name="Nobu M.K."/>
            <person name="Kato S."/>
            <person name="Takaki Y."/>
            <person name="Miyazaki M."/>
            <person name="Miyata M."/>
            <person name="Ogawara M."/>
            <person name="Saito Y."/>
            <person name="Sakai S."/>
            <person name="Tahara Y.O."/>
            <person name="Takano Y."/>
            <person name="Tasumi E."/>
            <person name="Uematsu K."/>
            <person name="Yoshimura T."/>
            <person name="Itoh T."/>
            <person name="Ohkuma M."/>
            <person name="Takai K."/>
        </authorList>
    </citation>
    <scope>NUCLEOTIDE SEQUENCE [LARGE SCALE GENOMIC DNA]</scope>
    <source>
        <strain evidence="3 4">MK-D1</strain>
    </source>
</reference>
<accession>A0A5B9DFN1</accession>
<evidence type="ECO:0000256" key="1">
    <source>
        <dbReference type="ARBA" id="ARBA00006484"/>
    </source>
</evidence>
<dbReference type="GO" id="GO:0016616">
    <property type="term" value="F:oxidoreductase activity, acting on the CH-OH group of donors, NAD or NADP as acceptor"/>
    <property type="evidence" value="ECO:0007669"/>
    <property type="project" value="TreeGrafter"/>
</dbReference>
<evidence type="ECO:0000313" key="4">
    <source>
        <dbReference type="Proteomes" id="UP000321408"/>
    </source>
</evidence>
<keyword evidence="3" id="KW-0560">Oxidoreductase</keyword>
<dbReference type="FunFam" id="3.40.50.720:FF:000084">
    <property type="entry name" value="Short-chain dehydrogenase reductase"/>
    <property type="match status" value="1"/>
</dbReference>
<reference evidence="3 4" key="1">
    <citation type="journal article" date="2020" name="Nature">
        <title>Isolation of an archaeon at the prokaryote-eukaryote interface.</title>
        <authorList>
            <person name="Imachi H."/>
            <person name="Nobu M.K."/>
            <person name="Nakahara N."/>
            <person name="Morono Y."/>
            <person name="Ogawara M."/>
            <person name="Takaki Y."/>
            <person name="Takano Y."/>
            <person name="Uematsu K."/>
            <person name="Ikuta T."/>
            <person name="Ito M."/>
            <person name="Matsui Y."/>
            <person name="Miyazaki M."/>
            <person name="Murata K."/>
            <person name="Saito Y."/>
            <person name="Sakai S."/>
            <person name="Song C."/>
            <person name="Tasumi E."/>
            <person name="Yamanaka Y."/>
            <person name="Yamaguchi T."/>
            <person name="Kamagata Y."/>
            <person name="Tamaki H."/>
            <person name="Takai K."/>
        </authorList>
    </citation>
    <scope>NUCLEOTIDE SEQUENCE [LARGE SCALE GENOMIC DNA]</scope>
    <source>
        <strain evidence="3 4">MK-D1</strain>
    </source>
</reference>
<dbReference type="Gene3D" id="3.40.50.720">
    <property type="entry name" value="NAD(P)-binding Rossmann-like Domain"/>
    <property type="match status" value="1"/>
</dbReference>
<dbReference type="CDD" id="cd05233">
    <property type="entry name" value="SDR_c"/>
    <property type="match status" value="1"/>
</dbReference>
<keyword evidence="4" id="KW-1185">Reference proteome</keyword>
<dbReference type="InterPro" id="IPR020904">
    <property type="entry name" value="Sc_DH/Rdtase_CS"/>
</dbReference>
<dbReference type="EMBL" id="CP042905">
    <property type="protein sequence ID" value="QEE17590.1"/>
    <property type="molecule type" value="Genomic_DNA"/>
</dbReference>
<gene>
    <name evidence="3" type="ORF">DSAG12_03427</name>
</gene>
<dbReference type="InterPro" id="IPR036291">
    <property type="entry name" value="NAD(P)-bd_dom_sf"/>
</dbReference>
<dbReference type="PRINTS" id="PR00080">
    <property type="entry name" value="SDRFAMILY"/>
</dbReference>
<dbReference type="SUPFAM" id="SSF51735">
    <property type="entry name" value="NAD(P)-binding Rossmann-fold domains"/>
    <property type="match status" value="1"/>
</dbReference>
<dbReference type="PANTHER" id="PTHR42760">
    <property type="entry name" value="SHORT-CHAIN DEHYDROGENASES/REDUCTASES FAMILY MEMBER"/>
    <property type="match status" value="1"/>
</dbReference>
<dbReference type="Pfam" id="PF00106">
    <property type="entry name" value="adh_short"/>
    <property type="match status" value="1"/>
</dbReference>
<protein>
    <submittedName>
        <fullName evidence="3">SDR family NAD(P)-dependent oxidoreductase</fullName>
        <ecNumber evidence="3">1.1.1.-</ecNumber>
    </submittedName>
</protein>
<proteinExistence type="inferred from homology"/>
<evidence type="ECO:0000313" key="3">
    <source>
        <dbReference type="EMBL" id="QEE17590.1"/>
    </source>
</evidence>
<sequence>MNKILEGKTALITGSSQGIGKALAIGFAKMGANIIITGRNQENMEKTLQQVEEQGGKGIIVPGNVQNYDEVQNIITIGKEKFTHIDILINNAGFSRLKPIHKMRVEQFEDILKTNVLGVYNCSHAIVPHMMEIGGGTIVNTGSAIISSPGPRWSAYSMSKSALLGFTESLGIELKGNRINVNTIMPGPVNTPLFRMGMTEDMIKAIGPMAPEDLVPYYAFFATDQGKKVTGLNVDMNICKSVMEMGDNLNQWSEIKEIAQEKLKPESFKAAKKYRKLINFILQNN</sequence>
<dbReference type="InterPro" id="IPR002347">
    <property type="entry name" value="SDR_fam"/>
</dbReference>
<dbReference type="GeneID" id="41331397"/>
<dbReference type="EC" id="1.1.1.-" evidence="3"/>
<dbReference type="PROSITE" id="PS00061">
    <property type="entry name" value="ADH_SHORT"/>
    <property type="match status" value="1"/>
</dbReference>
<dbReference type="RefSeq" id="WP_147664479.1">
    <property type="nucleotide sequence ID" value="NZ_CP042905.2"/>
</dbReference>
<dbReference type="KEGG" id="psyt:DSAG12_03427"/>